<organism evidence="1 2">
    <name type="scientific">Digitaria exilis</name>
    <dbReference type="NCBI Taxonomy" id="1010633"/>
    <lineage>
        <taxon>Eukaryota</taxon>
        <taxon>Viridiplantae</taxon>
        <taxon>Streptophyta</taxon>
        <taxon>Embryophyta</taxon>
        <taxon>Tracheophyta</taxon>
        <taxon>Spermatophyta</taxon>
        <taxon>Magnoliopsida</taxon>
        <taxon>Liliopsida</taxon>
        <taxon>Poales</taxon>
        <taxon>Poaceae</taxon>
        <taxon>PACMAD clade</taxon>
        <taxon>Panicoideae</taxon>
        <taxon>Panicodae</taxon>
        <taxon>Paniceae</taxon>
        <taxon>Anthephorinae</taxon>
        <taxon>Digitaria</taxon>
    </lineage>
</organism>
<protein>
    <submittedName>
        <fullName evidence="1">Uncharacterized protein</fullName>
    </submittedName>
</protein>
<sequence length="79" mass="9315">MRCCTTSHFTRRTKWPSCQMISFSSVKQISNPFSISTSYCLGTYNNFIVSLFLKHTTRPYVVSDYFIVIQQSQLHYFIK</sequence>
<evidence type="ECO:0000313" key="1">
    <source>
        <dbReference type="EMBL" id="KAF8720273.1"/>
    </source>
</evidence>
<dbReference type="EMBL" id="JACEFO010001698">
    <property type="protein sequence ID" value="KAF8720273.1"/>
    <property type="molecule type" value="Genomic_DNA"/>
</dbReference>
<comment type="caution">
    <text evidence="1">The sequence shown here is derived from an EMBL/GenBank/DDBJ whole genome shotgun (WGS) entry which is preliminary data.</text>
</comment>
<proteinExistence type="predicted"/>
<name>A0A835C319_9POAL</name>
<keyword evidence="2" id="KW-1185">Reference proteome</keyword>
<dbReference type="AlphaFoldDB" id="A0A835C319"/>
<gene>
    <name evidence="1" type="ORF">HU200_023932</name>
</gene>
<evidence type="ECO:0000313" key="2">
    <source>
        <dbReference type="Proteomes" id="UP000636709"/>
    </source>
</evidence>
<reference evidence="1" key="1">
    <citation type="submission" date="2020-07" db="EMBL/GenBank/DDBJ databases">
        <title>Genome sequence and genetic diversity analysis of an under-domesticated orphan crop, white fonio (Digitaria exilis).</title>
        <authorList>
            <person name="Bennetzen J.L."/>
            <person name="Chen S."/>
            <person name="Ma X."/>
            <person name="Wang X."/>
            <person name="Yssel A.E.J."/>
            <person name="Chaluvadi S.R."/>
            <person name="Johnson M."/>
            <person name="Gangashetty P."/>
            <person name="Hamidou F."/>
            <person name="Sanogo M.D."/>
            <person name="Zwaenepoel A."/>
            <person name="Wallace J."/>
            <person name="Van De Peer Y."/>
            <person name="Van Deynze A."/>
        </authorList>
    </citation>
    <scope>NUCLEOTIDE SEQUENCE</scope>
    <source>
        <tissue evidence="1">Leaves</tissue>
    </source>
</reference>
<accession>A0A835C319</accession>
<dbReference type="Proteomes" id="UP000636709">
    <property type="component" value="Unassembled WGS sequence"/>
</dbReference>